<dbReference type="InterPro" id="IPR053864">
    <property type="entry name" value="DUF6933"/>
</dbReference>
<dbReference type="Pfam" id="PF22016">
    <property type="entry name" value="DUF6933"/>
    <property type="match status" value="1"/>
</dbReference>
<evidence type="ECO:0000313" key="3">
    <source>
        <dbReference type="Proteomes" id="UP001597061"/>
    </source>
</evidence>
<reference evidence="3" key="1">
    <citation type="journal article" date="2019" name="Int. J. Syst. Evol. Microbiol.">
        <title>The Global Catalogue of Microorganisms (GCM) 10K type strain sequencing project: providing services to taxonomists for standard genome sequencing and annotation.</title>
        <authorList>
            <consortium name="The Broad Institute Genomics Platform"/>
            <consortium name="The Broad Institute Genome Sequencing Center for Infectious Disease"/>
            <person name="Wu L."/>
            <person name="Ma J."/>
        </authorList>
    </citation>
    <scope>NUCLEOTIDE SEQUENCE [LARGE SCALE GENOMIC DNA]</scope>
    <source>
        <strain evidence="3">CCUG 62414</strain>
    </source>
</reference>
<accession>A0ABW3JLP9</accession>
<organism evidence="2 3">
    <name type="scientific">Mariniflexile jejuense</name>
    <dbReference type="NCBI Taxonomy" id="1173582"/>
    <lineage>
        <taxon>Bacteria</taxon>
        <taxon>Pseudomonadati</taxon>
        <taxon>Bacteroidota</taxon>
        <taxon>Flavobacteriia</taxon>
        <taxon>Flavobacteriales</taxon>
        <taxon>Flavobacteriaceae</taxon>
        <taxon>Mariniflexile</taxon>
    </lineage>
</organism>
<dbReference type="Proteomes" id="UP001597061">
    <property type="component" value="Unassembled WGS sequence"/>
</dbReference>
<feature type="domain" description="DUF6933" evidence="1">
    <location>
        <begin position="5"/>
        <end position="168"/>
    </location>
</feature>
<comment type="caution">
    <text evidence="2">The sequence shown here is derived from an EMBL/GenBank/DDBJ whole genome shotgun (WGS) entry which is preliminary data.</text>
</comment>
<sequence length="178" mass="20942">MHSVYCTKKLQSFIKEVEEKLPANLSEISLSDWNAHLFFIEKRKCIIFINNITFYSVFLTDILKKDLKTIDIIFKERLKEQLIHDKIIETDESTESIFPGMKLKFYRTNNNKKVIGRINDFVDMFKIHCSYKYENFNEMNIIHENGLINGTPTGKLLELKKSWSSPIKNVKEIIKTSA</sequence>
<name>A0ABW3JLP9_9FLAO</name>
<evidence type="ECO:0000313" key="2">
    <source>
        <dbReference type="EMBL" id="MFD0991060.1"/>
    </source>
</evidence>
<dbReference type="EMBL" id="JBHTJI010000040">
    <property type="protein sequence ID" value="MFD0991060.1"/>
    <property type="molecule type" value="Genomic_DNA"/>
</dbReference>
<protein>
    <submittedName>
        <fullName evidence="2">DUF6933 domain-containing protein</fullName>
    </submittedName>
</protein>
<gene>
    <name evidence="2" type="ORF">ACFQ1R_13205</name>
</gene>
<keyword evidence="3" id="KW-1185">Reference proteome</keyword>
<dbReference type="RefSeq" id="WP_379926734.1">
    <property type="nucleotide sequence ID" value="NZ_JBHTJI010000040.1"/>
</dbReference>
<evidence type="ECO:0000259" key="1">
    <source>
        <dbReference type="Pfam" id="PF22016"/>
    </source>
</evidence>
<proteinExistence type="predicted"/>